<dbReference type="InterPro" id="IPR047057">
    <property type="entry name" value="MerR_fam"/>
</dbReference>
<evidence type="ECO:0000256" key="4">
    <source>
        <dbReference type="ARBA" id="ARBA00023014"/>
    </source>
</evidence>
<evidence type="ECO:0000256" key="2">
    <source>
        <dbReference type="ARBA" id="ARBA00022723"/>
    </source>
</evidence>
<dbReference type="PROSITE" id="PS50937">
    <property type="entry name" value="HTH_MERR_2"/>
    <property type="match status" value="1"/>
</dbReference>
<dbReference type="SUPFAM" id="SSF46955">
    <property type="entry name" value="Putative DNA-binding domain"/>
    <property type="match status" value="1"/>
</dbReference>
<dbReference type="PRINTS" id="PR00040">
    <property type="entry name" value="HTHMERR"/>
</dbReference>
<dbReference type="InterPro" id="IPR010211">
    <property type="entry name" value="Redox-sen_tscrpt-act_SoxR"/>
</dbReference>
<keyword evidence="1" id="KW-0001">2Fe-2S</keyword>
<sequence length="160" mass="17579">MQETLTIGDLSARSGVAASALRYYERLGLIRAGRTGGNQRRYERAELRRVAFIRIAQQVGVPLSDIRAALDSLPDARTPTATDWARLSAGWRAKLDERIDLLTRLRDDLSGCIGCGCLSLQRCALYNPDDTLAAEGPGPRLMQPGRPAPAQPPVRLRRRG</sequence>
<dbReference type="PANTHER" id="PTHR30204">
    <property type="entry name" value="REDOX-CYCLING DRUG-SENSING TRANSCRIPTIONAL ACTIVATOR SOXR"/>
    <property type="match status" value="1"/>
</dbReference>
<dbReference type="InterPro" id="IPR000551">
    <property type="entry name" value="MerR-type_HTH_dom"/>
</dbReference>
<evidence type="ECO:0000256" key="3">
    <source>
        <dbReference type="ARBA" id="ARBA00023004"/>
    </source>
</evidence>
<evidence type="ECO:0000313" key="10">
    <source>
        <dbReference type="EMBL" id="MFB6393966.1"/>
    </source>
</evidence>
<dbReference type="SMART" id="SM00422">
    <property type="entry name" value="HTH_MERR"/>
    <property type="match status" value="1"/>
</dbReference>
<evidence type="ECO:0000256" key="8">
    <source>
        <dbReference type="SAM" id="MobiDB-lite"/>
    </source>
</evidence>
<comment type="caution">
    <text evidence="10">The sequence shown here is derived from an EMBL/GenBank/DDBJ whole genome shotgun (WGS) entry which is preliminary data.</text>
</comment>
<proteinExistence type="predicted"/>
<evidence type="ECO:0000256" key="5">
    <source>
        <dbReference type="ARBA" id="ARBA00023015"/>
    </source>
</evidence>
<feature type="region of interest" description="Disordered" evidence="8">
    <location>
        <begin position="135"/>
        <end position="160"/>
    </location>
</feature>
<name>A0ABV5CPN4_9ACTN</name>
<dbReference type="Gene3D" id="1.10.1660.10">
    <property type="match status" value="1"/>
</dbReference>
<dbReference type="InterPro" id="IPR015358">
    <property type="entry name" value="Tscrpt_reg_MerR_DNA-bd"/>
</dbReference>
<organism evidence="10 11">
    <name type="scientific">Polymorphospora lycopeni</name>
    <dbReference type="NCBI Taxonomy" id="3140240"/>
    <lineage>
        <taxon>Bacteria</taxon>
        <taxon>Bacillati</taxon>
        <taxon>Actinomycetota</taxon>
        <taxon>Actinomycetes</taxon>
        <taxon>Micromonosporales</taxon>
        <taxon>Micromonosporaceae</taxon>
        <taxon>Polymorphospora</taxon>
    </lineage>
</organism>
<gene>
    <name evidence="10" type="primary">soxR</name>
    <name evidence="10" type="ORF">AAFH96_12750</name>
</gene>
<reference evidence="10 11" key="1">
    <citation type="submission" date="2024-04" db="EMBL/GenBank/DDBJ databases">
        <title>Polymorphospora sp. isolated from Baiyangdian Lake in Xiong'an New Area.</title>
        <authorList>
            <person name="Zhang X."/>
            <person name="Liu J."/>
        </authorList>
    </citation>
    <scope>NUCLEOTIDE SEQUENCE [LARGE SCALE GENOMIC DNA]</scope>
    <source>
        <strain evidence="10 11">2-325</strain>
    </source>
</reference>
<keyword evidence="5" id="KW-0805">Transcription regulation</keyword>
<feature type="domain" description="HTH merR-type" evidence="9">
    <location>
        <begin position="4"/>
        <end position="72"/>
    </location>
</feature>
<dbReference type="Proteomes" id="UP001582793">
    <property type="component" value="Unassembled WGS sequence"/>
</dbReference>
<protein>
    <submittedName>
        <fullName evidence="10">Redox-sensitive transcriptional activator SoxR</fullName>
    </submittedName>
</protein>
<evidence type="ECO:0000256" key="1">
    <source>
        <dbReference type="ARBA" id="ARBA00022714"/>
    </source>
</evidence>
<keyword evidence="3" id="KW-0408">Iron</keyword>
<dbReference type="PANTHER" id="PTHR30204:SF0">
    <property type="entry name" value="REDOX-SENSITIVE TRANSCRIPTIONAL ACTIVATOR SOXR"/>
    <property type="match status" value="1"/>
</dbReference>
<keyword evidence="2" id="KW-0479">Metal-binding</keyword>
<dbReference type="RefSeq" id="WP_364213499.1">
    <property type="nucleotide sequence ID" value="NZ_JBCGDC010000029.1"/>
</dbReference>
<evidence type="ECO:0000259" key="9">
    <source>
        <dbReference type="PROSITE" id="PS50937"/>
    </source>
</evidence>
<evidence type="ECO:0000256" key="6">
    <source>
        <dbReference type="ARBA" id="ARBA00023125"/>
    </source>
</evidence>
<keyword evidence="4" id="KW-0411">Iron-sulfur</keyword>
<evidence type="ECO:0000313" key="11">
    <source>
        <dbReference type="Proteomes" id="UP001582793"/>
    </source>
</evidence>
<dbReference type="PROSITE" id="PS00552">
    <property type="entry name" value="HTH_MERR_1"/>
    <property type="match status" value="1"/>
</dbReference>
<accession>A0ABV5CPN4</accession>
<keyword evidence="11" id="KW-1185">Reference proteome</keyword>
<dbReference type="Pfam" id="PF09278">
    <property type="entry name" value="MerR-DNA-bind"/>
    <property type="match status" value="1"/>
</dbReference>
<keyword evidence="7" id="KW-0804">Transcription</keyword>
<dbReference type="NCBIfam" id="TIGR01950">
    <property type="entry name" value="SoxR"/>
    <property type="match status" value="1"/>
</dbReference>
<dbReference type="InterPro" id="IPR009061">
    <property type="entry name" value="DNA-bd_dom_put_sf"/>
</dbReference>
<keyword evidence="6" id="KW-0238">DNA-binding</keyword>
<dbReference type="CDD" id="cd01110">
    <property type="entry name" value="HTH_SoxR"/>
    <property type="match status" value="1"/>
</dbReference>
<evidence type="ECO:0000256" key="7">
    <source>
        <dbReference type="ARBA" id="ARBA00023163"/>
    </source>
</evidence>
<dbReference type="EMBL" id="JBCGDC010000029">
    <property type="protein sequence ID" value="MFB6393966.1"/>
    <property type="molecule type" value="Genomic_DNA"/>
</dbReference>
<dbReference type="Pfam" id="PF00376">
    <property type="entry name" value="MerR"/>
    <property type="match status" value="1"/>
</dbReference>